<accession>A0A1E7KLZ7</accession>
<gene>
    <name evidence="3" type="ORF">AN216_05170</name>
</gene>
<organism evidence="3 4">
    <name type="scientific">Streptomyces oceani</name>
    <dbReference type="NCBI Taxonomy" id="1075402"/>
    <lineage>
        <taxon>Bacteria</taxon>
        <taxon>Bacillati</taxon>
        <taxon>Actinomycetota</taxon>
        <taxon>Actinomycetes</taxon>
        <taxon>Kitasatosporales</taxon>
        <taxon>Streptomycetaceae</taxon>
        <taxon>Streptomyces</taxon>
    </lineage>
</organism>
<name>A0A1E7KLZ7_9ACTN</name>
<comment type="caution">
    <text evidence="3">The sequence shown here is derived from an EMBL/GenBank/DDBJ whole genome shotgun (WGS) entry which is preliminary data.</text>
</comment>
<dbReference type="Proteomes" id="UP000176101">
    <property type="component" value="Unassembled WGS sequence"/>
</dbReference>
<reference evidence="3 4" key="1">
    <citation type="journal article" date="2016" name="Front. Microbiol.">
        <title>Comparative Genomics Analysis of Streptomyces Species Reveals Their Adaptation to the Marine Environment and Their Diversity at the Genomic Level.</title>
        <authorList>
            <person name="Tian X."/>
            <person name="Zhang Z."/>
            <person name="Yang T."/>
            <person name="Chen M."/>
            <person name="Li J."/>
            <person name="Chen F."/>
            <person name="Yang J."/>
            <person name="Li W."/>
            <person name="Zhang B."/>
            <person name="Zhang Z."/>
            <person name="Wu J."/>
            <person name="Zhang C."/>
            <person name="Long L."/>
            <person name="Xiao J."/>
        </authorList>
    </citation>
    <scope>NUCLEOTIDE SEQUENCE [LARGE SCALE GENOMIC DNA]</scope>
    <source>
        <strain evidence="3 4">SCSIO 02100</strain>
    </source>
</reference>
<evidence type="ECO:0000313" key="3">
    <source>
        <dbReference type="EMBL" id="OEV05012.1"/>
    </source>
</evidence>
<protein>
    <submittedName>
        <fullName evidence="3">NADPH-dependent FMN reductase</fullName>
    </submittedName>
</protein>
<dbReference type="GO" id="GO:0005829">
    <property type="term" value="C:cytosol"/>
    <property type="evidence" value="ECO:0007669"/>
    <property type="project" value="TreeGrafter"/>
</dbReference>
<dbReference type="EMBL" id="LJGU01000108">
    <property type="protein sequence ID" value="OEV05012.1"/>
    <property type="molecule type" value="Genomic_DNA"/>
</dbReference>
<dbReference type="SUPFAM" id="SSF52218">
    <property type="entry name" value="Flavoproteins"/>
    <property type="match status" value="1"/>
</dbReference>
<dbReference type="AlphaFoldDB" id="A0A1E7KLZ7"/>
<dbReference type="Pfam" id="PF03358">
    <property type="entry name" value="FMN_red"/>
    <property type="match status" value="1"/>
</dbReference>
<keyword evidence="4" id="KW-1185">Reference proteome</keyword>
<dbReference type="PANTHER" id="PTHR30543:SF21">
    <property type="entry name" value="NAD(P)H-DEPENDENT FMN REDUCTASE LOT6"/>
    <property type="match status" value="1"/>
</dbReference>
<dbReference type="InterPro" id="IPR050712">
    <property type="entry name" value="NAD(P)H-dep_reductase"/>
</dbReference>
<evidence type="ECO:0000259" key="2">
    <source>
        <dbReference type="Pfam" id="PF03358"/>
    </source>
</evidence>
<evidence type="ECO:0000256" key="1">
    <source>
        <dbReference type="SAM" id="MobiDB-lite"/>
    </source>
</evidence>
<dbReference type="InterPro" id="IPR005025">
    <property type="entry name" value="FMN_Rdtase-like_dom"/>
</dbReference>
<dbReference type="Gene3D" id="3.40.50.360">
    <property type="match status" value="1"/>
</dbReference>
<proteinExistence type="predicted"/>
<dbReference type="InterPro" id="IPR029039">
    <property type="entry name" value="Flavoprotein-like_sf"/>
</dbReference>
<dbReference type="PANTHER" id="PTHR30543">
    <property type="entry name" value="CHROMATE REDUCTASE"/>
    <property type="match status" value="1"/>
</dbReference>
<dbReference type="GO" id="GO:0010181">
    <property type="term" value="F:FMN binding"/>
    <property type="evidence" value="ECO:0007669"/>
    <property type="project" value="TreeGrafter"/>
</dbReference>
<feature type="domain" description="NADPH-dependent FMN reductase-like" evidence="2">
    <location>
        <begin position="26"/>
        <end position="171"/>
    </location>
</feature>
<sequence>MTTTSTTTATDSRATTPANGDARPTRLAVLYGSVREGRFGPVIGDWFVREAEGHSGFGQVDTIDLADHQLPQAFPDFAAAPPAETARVQDGLARRLAAADAFVVVTPEYNHSFPAPLKNTIDWFHAEWQAKPVGFVSYGGMSGGLRAVEQLRQVFAELHAVTVRDSLSFHNPWGRFQEDGRPDDHEKAAVAARGMLGQLDWWATALREARTKSPYAAAIG</sequence>
<feature type="region of interest" description="Disordered" evidence="1">
    <location>
        <begin position="1"/>
        <end position="22"/>
    </location>
</feature>
<dbReference type="STRING" id="1075402.AN216_05170"/>
<feature type="compositionally biased region" description="Low complexity" evidence="1">
    <location>
        <begin position="1"/>
        <end position="16"/>
    </location>
</feature>
<dbReference type="GO" id="GO:0016491">
    <property type="term" value="F:oxidoreductase activity"/>
    <property type="evidence" value="ECO:0007669"/>
    <property type="project" value="InterPro"/>
</dbReference>
<evidence type="ECO:0000313" key="4">
    <source>
        <dbReference type="Proteomes" id="UP000176101"/>
    </source>
</evidence>